<dbReference type="Pfam" id="PF04545">
    <property type="entry name" value="Sigma70_r4"/>
    <property type="match status" value="1"/>
</dbReference>
<dbReference type="InterPro" id="IPR007630">
    <property type="entry name" value="RNA_pol_sigma70_r4"/>
</dbReference>
<reference evidence="2 3" key="1">
    <citation type="submission" date="2014-07" db="EMBL/GenBank/DDBJ databases">
        <title>Genome Sequence of Rhodococcus opacus Strain R7, a Biodegrader of Mono- and Polycyclic Aromatic Hydrocarbons.</title>
        <authorList>
            <person name="Di Gennaro P."/>
            <person name="Zampolli J."/>
            <person name="Presti I."/>
            <person name="Cappelletti M."/>
            <person name="D'Ursi P."/>
            <person name="Orro A."/>
            <person name="Mezzelani A."/>
            <person name="Milanesi L."/>
        </authorList>
    </citation>
    <scope>NUCLEOTIDE SEQUENCE [LARGE SCALE GENOMIC DNA]</scope>
    <source>
        <strain evidence="2 3">R7</strain>
    </source>
</reference>
<organism evidence="2 3">
    <name type="scientific">Rhodococcus opacus</name>
    <name type="common">Nocardia opaca</name>
    <dbReference type="NCBI Taxonomy" id="37919"/>
    <lineage>
        <taxon>Bacteria</taxon>
        <taxon>Bacillati</taxon>
        <taxon>Actinomycetota</taxon>
        <taxon>Actinomycetes</taxon>
        <taxon>Mycobacteriales</taxon>
        <taxon>Nocardiaceae</taxon>
        <taxon>Rhodococcus</taxon>
    </lineage>
</organism>
<sequence>MTLDDEEAAGAAALMDSLPDRHRTVLRLRLAHRLPAVEVARILGTNVEAVLLLQHAALNLLRRQLAAGAVFDGDNPADQRH</sequence>
<dbReference type="SUPFAM" id="SSF88659">
    <property type="entry name" value="Sigma3 and sigma4 domains of RNA polymerase sigma factors"/>
    <property type="match status" value="1"/>
</dbReference>
<gene>
    <name evidence="2" type="ORF">EP51_26600</name>
</gene>
<dbReference type="Proteomes" id="UP000028488">
    <property type="component" value="Chromosome"/>
</dbReference>
<feature type="domain" description="RNA polymerase sigma-70 region 4" evidence="1">
    <location>
        <begin position="14"/>
        <end position="62"/>
    </location>
</feature>
<protein>
    <submittedName>
        <fullName evidence="2">Sigma-70 protein</fullName>
    </submittedName>
</protein>
<dbReference type="InterPro" id="IPR013324">
    <property type="entry name" value="RNA_pol_sigma_r3/r4-like"/>
</dbReference>
<evidence type="ECO:0000259" key="1">
    <source>
        <dbReference type="Pfam" id="PF04545"/>
    </source>
</evidence>
<name>A0A076EXD0_RHOOP</name>
<dbReference type="AlphaFoldDB" id="A0A076EXD0"/>
<evidence type="ECO:0000313" key="3">
    <source>
        <dbReference type="Proteomes" id="UP000028488"/>
    </source>
</evidence>
<dbReference type="Gene3D" id="1.10.10.10">
    <property type="entry name" value="Winged helix-like DNA-binding domain superfamily/Winged helix DNA-binding domain"/>
    <property type="match status" value="1"/>
</dbReference>
<evidence type="ECO:0000313" key="2">
    <source>
        <dbReference type="EMBL" id="AII08004.1"/>
    </source>
</evidence>
<dbReference type="EMBL" id="CP008947">
    <property type="protein sequence ID" value="AII08004.1"/>
    <property type="molecule type" value="Genomic_DNA"/>
</dbReference>
<dbReference type="GO" id="GO:0006352">
    <property type="term" value="P:DNA-templated transcription initiation"/>
    <property type="evidence" value="ECO:0007669"/>
    <property type="project" value="InterPro"/>
</dbReference>
<proteinExistence type="predicted"/>
<dbReference type="RefSeq" id="WP_128640872.1">
    <property type="nucleotide sequence ID" value="NZ_CP008947.1"/>
</dbReference>
<dbReference type="InterPro" id="IPR036388">
    <property type="entry name" value="WH-like_DNA-bd_sf"/>
</dbReference>
<accession>A0A076EXD0</accession>
<dbReference type="GO" id="GO:0003700">
    <property type="term" value="F:DNA-binding transcription factor activity"/>
    <property type="evidence" value="ECO:0007669"/>
    <property type="project" value="InterPro"/>
</dbReference>